<dbReference type="Pfam" id="PF08713">
    <property type="entry name" value="DNA_alkylation"/>
    <property type="match status" value="1"/>
</dbReference>
<dbReference type="InterPro" id="IPR014825">
    <property type="entry name" value="DNA_alkylation"/>
</dbReference>
<keyword evidence="2" id="KW-1185">Reference proteome</keyword>
<comment type="caution">
    <text evidence="1">The sequence shown here is derived from an EMBL/GenBank/DDBJ whole genome shotgun (WGS) entry which is preliminary data.</text>
</comment>
<dbReference type="RefSeq" id="WP_344898038.1">
    <property type="nucleotide sequence ID" value="NZ_BAABAS010000007.1"/>
</dbReference>
<name>A0ABP8C4J7_9ACTN</name>
<reference evidence="2" key="1">
    <citation type="journal article" date="2019" name="Int. J. Syst. Evol. Microbiol.">
        <title>The Global Catalogue of Microorganisms (GCM) 10K type strain sequencing project: providing services to taxonomists for standard genome sequencing and annotation.</title>
        <authorList>
            <consortium name="The Broad Institute Genomics Platform"/>
            <consortium name="The Broad Institute Genome Sequencing Center for Infectious Disease"/>
            <person name="Wu L."/>
            <person name="Ma J."/>
        </authorList>
    </citation>
    <scope>NUCLEOTIDE SEQUENCE [LARGE SCALE GENOMIC DNA]</scope>
    <source>
        <strain evidence="2">JCM 17440</strain>
    </source>
</reference>
<dbReference type="Proteomes" id="UP001501710">
    <property type="component" value="Unassembled WGS sequence"/>
</dbReference>
<proteinExistence type="predicted"/>
<protein>
    <recommendedName>
        <fullName evidence="3">DNA alkylation repair protein</fullName>
    </recommendedName>
</protein>
<accession>A0ABP8C4J7</accession>
<evidence type="ECO:0000313" key="1">
    <source>
        <dbReference type="EMBL" id="GAA4233561.1"/>
    </source>
</evidence>
<sequence length="223" mass="24153">MSLTDALGAATRVQGVPKLRQSMQRFWKEHSAEPGAVAEAAAGVWRANPGDDGETSRMGAAIILGPAAVTVPDATEFLLDTVADDPGWRVQEALAKALDWRCEVQGWNASLPTLEQWLGHPVANVRRAAAEGPRVWTRRPHFKDHPGEALRLLGLVRGDDSDYVRKSVGNAISDISKSEPDLVLETLERWKAEGGTAPAVLRGACRKLRDTHPDRTKGLLDGS</sequence>
<dbReference type="Gene3D" id="1.25.40.290">
    <property type="entry name" value="ARM repeat domains"/>
    <property type="match status" value="1"/>
</dbReference>
<dbReference type="SUPFAM" id="SSF48371">
    <property type="entry name" value="ARM repeat"/>
    <property type="match status" value="1"/>
</dbReference>
<dbReference type="InterPro" id="IPR016024">
    <property type="entry name" value="ARM-type_fold"/>
</dbReference>
<dbReference type="EMBL" id="BAABAS010000007">
    <property type="protein sequence ID" value="GAA4233561.1"/>
    <property type="molecule type" value="Genomic_DNA"/>
</dbReference>
<evidence type="ECO:0000313" key="2">
    <source>
        <dbReference type="Proteomes" id="UP001501710"/>
    </source>
</evidence>
<evidence type="ECO:0008006" key="3">
    <source>
        <dbReference type="Google" id="ProtNLM"/>
    </source>
</evidence>
<organism evidence="1 2">
    <name type="scientific">Actinomadura meridiana</name>
    <dbReference type="NCBI Taxonomy" id="559626"/>
    <lineage>
        <taxon>Bacteria</taxon>
        <taxon>Bacillati</taxon>
        <taxon>Actinomycetota</taxon>
        <taxon>Actinomycetes</taxon>
        <taxon>Streptosporangiales</taxon>
        <taxon>Thermomonosporaceae</taxon>
        <taxon>Actinomadura</taxon>
    </lineage>
</organism>
<gene>
    <name evidence="1" type="ORF">GCM10022254_36280</name>
</gene>